<dbReference type="Gene3D" id="3.40.50.1820">
    <property type="entry name" value="alpha/beta hydrolase"/>
    <property type="match status" value="1"/>
</dbReference>
<dbReference type="Proteomes" id="UP001163798">
    <property type="component" value="Unassembled WGS sequence"/>
</dbReference>
<feature type="domain" description="AB hydrolase-1" evidence="1">
    <location>
        <begin position="48"/>
        <end position="368"/>
    </location>
</feature>
<evidence type="ECO:0000313" key="2">
    <source>
        <dbReference type="EMBL" id="KAJ3780741.1"/>
    </source>
</evidence>
<dbReference type="InterPro" id="IPR000073">
    <property type="entry name" value="AB_hydrolase_1"/>
</dbReference>
<evidence type="ECO:0000313" key="3">
    <source>
        <dbReference type="Proteomes" id="UP001163798"/>
    </source>
</evidence>
<reference evidence="2" key="1">
    <citation type="submission" date="2022-08" db="EMBL/GenBank/DDBJ databases">
        <authorList>
            <consortium name="DOE Joint Genome Institute"/>
            <person name="Min B."/>
            <person name="Riley R."/>
            <person name="Sierra-Patev S."/>
            <person name="Naranjo-Ortiz M."/>
            <person name="Looney B."/>
            <person name="Konkel Z."/>
            <person name="Slot J.C."/>
            <person name="Sakamoto Y."/>
            <person name="Steenwyk J.L."/>
            <person name="Rokas A."/>
            <person name="Carro J."/>
            <person name="Camarero S."/>
            <person name="Ferreira P."/>
            <person name="Molpeceres G."/>
            <person name="Ruiz-Duenas F.J."/>
            <person name="Serrano A."/>
            <person name="Henrissat B."/>
            <person name="Drula E."/>
            <person name="Hughes K.W."/>
            <person name="Mata J.L."/>
            <person name="Ishikawa N.K."/>
            <person name="Vargas-Isla R."/>
            <person name="Ushijima S."/>
            <person name="Smith C.A."/>
            <person name="Ahrendt S."/>
            <person name="Andreopoulos W."/>
            <person name="He G."/>
            <person name="Labutti K."/>
            <person name="Lipzen A."/>
            <person name="Ng V."/>
            <person name="Sandor L."/>
            <person name="Barry K."/>
            <person name="Martinez A.T."/>
            <person name="Xiao Y."/>
            <person name="Gibbons J.G."/>
            <person name="Terashima K."/>
            <person name="Hibbett D.S."/>
            <person name="Grigoriev I.V."/>
        </authorList>
    </citation>
    <scope>NUCLEOTIDE SEQUENCE</scope>
    <source>
        <strain evidence="2">TFB10291</strain>
    </source>
</reference>
<name>A0AA38KNG5_9AGAR</name>
<organism evidence="2 3">
    <name type="scientific">Lentinula aff. detonsa</name>
    <dbReference type="NCBI Taxonomy" id="2804958"/>
    <lineage>
        <taxon>Eukaryota</taxon>
        <taxon>Fungi</taxon>
        <taxon>Dikarya</taxon>
        <taxon>Basidiomycota</taxon>
        <taxon>Agaricomycotina</taxon>
        <taxon>Agaricomycetes</taxon>
        <taxon>Agaricomycetidae</taxon>
        <taxon>Agaricales</taxon>
        <taxon>Marasmiineae</taxon>
        <taxon>Omphalotaceae</taxon>
        <taxon>Lentinula</taxon>
    </lineage>
</organism>
<dbReference type="EMBL" id="MU793663">
    <property type="protein sequence ID" value="KAJ3780741.1"/>
    <property type="molecule type" value="Genomic_DNA"/>
</dbReference>
<protein>
    <submittedName>
        <fullName evidence="2">Alpha/beta hydrolase fold-1</fullName>
    </submittedName>
</protein>
<keyword evidence="2" id="KW-0378">Hydrolase</keyword>
<dbReference type="InterPro" id="IPR029058">
    <property type="entry name" value="AB_hydrolase_fold"/>
</dbReference>
<dbReference type="SUPFAM" id="SSF53474">
    <property type="entry name" value="alpha/beta-Hydrolases"/>
    <property type="match status" value="1"/>
</dbReference>
<sequence length="395" mass="44247">MVVLDISSLTFETHTTGLSLLNSAKCYRPAGLGTTRDRQVGQGLVLMMAHGTGYHKEHWEPTIEQLFHLESKYQSTLPKPTIRECWAIDVQNHGEAAVLNERITRERPEAWSIWDYADAFVTLRRDILGSDPSYRDNKFVLIAHSASATAIILTTTFFPLPTLQTQNIFHSLILIEPAIAPSPAFLDNATRTPLLHTMTSLMAKRKDTWASKEEARAWMAEKMPWGMWDERVLRLYVEYGLGEIADKQLQGEGVTLRCTRRTETLAYERGIRQSMPGLWQLNLLCSANAHMSATGASRSSSKASQPVGSHKPILPIHIIWGDIDDLFSREIKDGLEDPDQGRVFTSVSRVEDVGHMMVQTSPGATAKALWNILKESVRAGDGDLRSNSMQTTSRM</sequence>
<dbReference type="Pfam" id="PF12697">
    <property type="entry name" value="Abhydrolase_6"/>
    <property type="match status" value="1"/>
</dbReference>
<dbReference type="GO" id="GO:0016787">
    <property type="term" value="F:hydrolase activity"/>
    <property type="evidence" value="ECO:0007669"/>
    <property type="project" value="UniProtKB-KW"/>
</dbReference>
<proteinExistence type="predicted"/>
<keyword evidence="3" id="KW-1185">Reference proteome</keyword>
<dbReference type="AlphaFoldDB" id="A0AA38KNG5"/>
<comment type="caution">
    <text evidence="2">The sequence shown here is derived from an EMBL/GenBank/DDBJ whole genome shotgun (WGS) entry which is preliminary data.</text>
</comment>
<accession>A0AA38KNG5</accession>
<evidence type="ECO:0000259" key="1">
    <source>
        <dbReference type="Pfam" id="PF12697"/>
    </source>
</evidence>
<gene>
    <name evidence="2" type="ORF">GGU10DRAFT_368704</name>
</gene>